<keyword evidence="7" id="KW-1185">Reference proteome</keyword>
<protein>
    <submittedName>
        <fullName evidence="6">Protein arginine N-methyltransferase 1</fullName>
        <ecNumber evidence="6">2.1.1.-</ecNumber>
    </submittedName>
</protein>
<feature type="domain" description="Protein arginine N-methyltransferase" evidence="5">
    <location>
        <begin position="190"/>
        <end position="329"/>
    </location>
</feature>
<dbReference type="GO" id="GO:0032259">
    <property type="term" value="P:methylation"/>
    <property type="evidence" value="ECO:0007669"/>
    <property type="project" value="UniProtKB-KW"/>
</dbReference>
<dbReference type="SUPFAM" id="SSF53335">
    <property type="entry name" value="S-adenosyl-L-methionine-dependent methyltransferases"/>
    <property type="match status" value="1"/>
</dbReference>
<dbReference type="EMBL" id="BAEQ01000065">
    <property type="protein sequence ID" value="GAC30647.1"/>
    <property type="molecule type" value="Genomic_DNA"/>
</dbReference>
<dbReference type="AlphaFoldDB" id="K6ZJX7"/>
<dbReference type="EC" id="2.1.1.-" evidence="6"/>
<organism evidence="6 7">
    <name type="scientific">Brumicola pallidula DSM 14239 = ACAM 615</name>
    <dbReference type="NCBI Taxonomy" id="1121922"/>
    <lineage>
        <taxon>Bacteria</taxon>
        <taxon>Pseudomonadati</taxon>
        <taxon>Pseudomonadota</taxon>
        <taxon>Gammaproteobacteria</taxon>
        <taxon>Alteromonadales</taxon>
        <taxon>Alteromonadaceae</taxon>
        <taxon>Brumicola</taxon>
    </lineage>
</organism>
<keyword evidence="2 6" id="KW-0808">Transferase</keyword>
<evidence type="ECO:0000313" key="7">
    <source>
        <dbReference type="Proteomes" id="UP000006251"/>
    </source>
</evidence>
<evidence type="ECO:0000313" key="6">
    <source>
        <dbReference type="EMBL" id="GAC30647.1"/>
    </source>
</evidence>
<keyword evidence="1 6" id="KW-0489">Methyltransferase</keyword>
<dbReference type="InterPro" id="IPR025799">
    <property type="entry name" value="Arg_MeTrfase"/>
</dbReference>
<sequence>MFQYNEYLEKHQPVKLSRKHQHEMAMSKTNDDNNSGDISANERDGSGGLHRMSYRDVAMHKVMLQDLVRTEAYEKSIAAVVKPNHSVLDFGCGSGVLSMFAARANAQKVIAVDRSPFIKNAQAIALANGFENITFYHDDHDSLQLDEKVDVIVSEWMGHCLFYEAMLEPLLTVRDRYLAKGGVMIPAQLSLHVGLVVDENVLEDLCFLRDSPYGLDFSPIAQVPFQQSDLVALEPESLLESVANMGSLDMHTITKTDTPRVFTSTLIPSEKAEIFALCGWFSAQLSADVQFGTGPNDAPTHWDQILFPLPEAFSVDPSRELTITLSPQTEQVGKEQFWCWSISDGKKTLTVNEQQLQRQAMVEVPQGKL</sequence>
<evidence type="ECO:0000256" key="3">
    <source>
        <dbReference type="ARBA" id="ARBA00022691"/>
    </source>
</evidence>
<dbReference type="InterPro" id="IPR055135">
    <property type="entry name" value="PRMT_dom"/>
</dbReference>
<dbReference type="STRING" id="1121922.GCA_000428905_03336"/>
<dbReference type="Gene3D" id="3.40.50.150">
    <property type="entry name" value="Vaccinia Virus protein VP39"/>
    <property type="match status" value="1"/>
</dbReference>
<dbReference type="Proteomes" id="UP000006251">
    <property type="component" value="Unassembled WGS sequence"/>
</dbReference>
<gene>
    <name evidence="6" type="ORF">GPAL_3807</name>
</gene>
<reference evidence="7" key="1">
    <citation type="journal article" date="2014" name="Environ. Microbiol.">
        <title>Comparative genomics of the marine bacterial genus Glaciecola reveals the high degree of genomic diversity and genomic characteristic for cold adaptation.</title>
        <authorList>
            <person name="Qin Q.L."/>
            <person name="Xie B.B."/>
            <person name="Yu Y."/>
            <person name="Shu Y.L."/>
            <person name="Rong J.C."/>
            <person name="Zhang Y.J."/>
            <person name="Zhao D.L."/>
            <person name="Chen X.L."/>
            <person name="Zhang X.Y."/>
            <person name="Chen B."/>
            <person name="Zhou B.C."/>
            <person name="Zhang Y.Z."/>
        </authorList>
    </citation>
    <scope>NUCLEOTIDE SEQUENCE [LARGE SCALE GENOMIC DNA]</scope>
    <source>
        <strain evidence="7">ACAM 615</strain>
    </source>
</reference>
<feature type="compositionally biased region" description="Basic and acidic residues" evidence="4">
    <location>
        <begin position="22"/>
        <end position="31"/>
    </location>
</feature>
<keyword evidence="3" id="KW-0949">S-adenosyl-L-methionine</keyword>
<evidence type="ECO:0000256" key="4">
    <source>
        <dbReference type="SAM" id="MobiDB-lite"/>
    </source>
</evidence>
<accession>K6ZJX7</accession>
<dbReference type="Pfam" id="PF22528">
    <property type="entry name" value="PRMT_C"/>
    <property type="match status" value="1"/>
</dbReference>
<dbReference type="PROSITE" id="PS51678">
    <property type="entry name" value="SAM_MT_PRMT"/>
    <property type="match status" value="1"/>
</dbReference>
<dbReference type="PANTHER" id="PTHR11006">
    <property type="entry name" value="PROTEIN ARGININE N-METHYLTRANSFERASE"/>
    <property type="match status" value="1"/>
</dbReference>
<proteinExistence type="predicted"/>
<dbReference type="GO" id="GO:0042054">
    <property type="term" value="F:histone methyltransferase activity"/>
    <property type="evidence" value="ECO:0007669"/>
    <property type="project" value="TreeGrafter"/>
</dbReference>
<dbReference type="Gene3D" id="2.70.160.11">
    <property type="entry name" value="Hnrnp arginine n-methyltransferase1"/>
    <property type="match status" value="1"/>
</dbReference>
<dbReference type="CDD" id="cd02440">
    <property type="entry name" value="AdoMet_MTases"/>
    <property type="match status" value="1"/>
</dbReference>
<dbReference type="InterPro" id="IPR029063">
    <property type="entry name" value="SAM-dependent_MTases_sf"/>
</dbReference>
<feature type="region of interest" description="Disordered" evidence="4">
    <location>
        <begin position="13"/>
        <end position="49"/>
    </location>
</feature>
<evidence type="ECO:0000259" key="5">
    <source>
        <dbReference type="Pfam" id="PF22528"/>
    </source>
</evidence>
<evidence type="ECO:0000256" key="1">
    <source>
        <dbReference type="ARBA" id="ARBA00022603"/>
    </source>
</evidence>
<evidence type="ECO:0000256" key="2">
    <source>
        <dbReference type="ARBA" id="ARBA00022679"/>
    </source>
</evidence>
<dbReference type="RefSeq" id="WP_006015094.1">
    <property type="nucleotide sequence ID" value="NZ_KE386819.1"/>
</dbReference>
<dbReference type="Pfam" id="PF06325">
    <property type="entry name" value="PrmA"/>
    <property type="match status" value="1"/>
</dbReference>
<dbReference type="GO" id="GO:0016274">
    <property type="term" value="F:protein-arginine N-methyltransferase activity"/>
    <property type="evidence" value="ECO:0007669"/>
    <property type="project" value="InterPro"/>
</dbReference>
<dbReference type="PANTHER" id="PTHR11006:SF4">
    <property type="entry name" value="PROTEIN ARGININE N-METHYLTRANSFERASE 7"/>
    <property type="match status" value="1"/>
</dbReference>
<name>K6ZJX7_9ALTE</name>
<comment type="caution">
    <text evidence="6">The sequence shown here is derived from an EMBL/GenBank/DDBJ whole genome shotgun (WGS) entry which is preliminary data.</text>
</comment>